<protein>
    <submittedName>
        <fullName evidence="2">Uncharacterized protein</fullName>
    </submittedName>
</protein>
<name>A0A9Q3D8U6_9BASI</name>
<dbReference type="AlphaFoldDB" id="A0A9Q3D8U6"/>
<dbReference type="Proteomes" id="UP000765509">
    <property type="component" value="Unassembled WGS sequence"/>
</dbReference>
<organism evidence="2 3">
    <name type="scientific">Austropuccinia psidii MF-1</name>
    <dbReference type="NCBI Taxonomy" id="1389203"/>
    <lineage>
        <taxon>Eukaryota</taxon>
        <taxon>Fungi</taxon>
        <taxon>Dikarya</taxon>
        <taxon>Basidiomycota</taxon>
        <taxon>Pucciniomycotina</taxon>
        <taxon>Pucciniomycetes</taxon>
        <taxon>Pucciniales</taxon>
        <taxon>Sphaerophragmiaceae</taxon>
        <taxon>Austropuccinia</taxon>
    </lineage>
</organism>
<accession>A0A9Q3D8U6</accession>
<feature type="region of interest" description="Disordered" evidence="1">
    <location>
        <begin position="1"/>
        <end position="27"/>
    </location>
</feature>
<evidence type="ECO:0000313" key="3">
    <source>
        <dbReference type="Proteomes" id="UP000765509"/>
    </source>
</evidence>
<reference evidence="2" key="1">
    <citation type="submission" date="2021-03" db="EMBL/GenBank/DDBJ databases">
        <title>Draft genome sequence of rust myrtle Austropuccinia psidii MF-1, a brazilian biotype.</title>
        <authorList>
            <person name="Quecine M.C."/>
            <person name="Pachon D.M.R."/>
            <person name="Bonatelli M.L."/>
            <person name="Correr F.H."/>
            <person name="Franceschini L.M."/>
            <person name="Leite T.F."/>
            <person name="Margarido G.R.A."/>
            <person name="Almeida C.A."/>
            <person name="Ferrarezi J.A."/>
            <person name="Labate C.A."/>
        </authorList>
    </citation>
    <scope>NUCLEOTIDE SEQUENCE</scope>
    <source>
        <strain evidence="2">MF-1</strain>
    </source>
</reference>
<gene>
    <name evidence="2" type="ORF">O181_035542</name>
</gene>
<evidence type="ECO:0000313" key="2">
    <source>
        <dbReference type="EMBL" id="MBW0495827.1"/>
    </source>
</evidence>
<keyword evidence="3" id="KW-1185">Reference proteome</keyword>
<proteinExistence type="predicted"/>
<dbReference type="EMBL" id="AVOT02013311">
    <property type="protein sequence ID" value="MBW0495827.1"/>
    <property type="molecule type" value="Genomic_DNA"/>
</dbReference>
<evidence type="ECO:0000256" key="1">
    <source>
        <dbReference type="SAM" id="MobiDB-lite"/>
    </source>
</evidence>
<comment type="caution">
    <text evidence="2">The sequence shown here is derived from an EMBL/GenBank/DDBJ whole genome shotgun (WGS) entry which is preliminary data.</text>
</comment>
<sequence length="330" mass="36738">MLANKHTRNSRSLSDPSDHAARGVPAQDTLARTPLWLTMIKVLPSGNGPQDPKQANRNDYGQLALSPQALICPPPLLGHHPMVTSLLDQRKVIIQLKKDGNGERTFELGPIITMSCHPWDPNSKNKTHQIPPEKTHLFNVCLARKPRGKRLLAQVALDGWRTYSVNPPNTMNHLFLARVHPPNHLRTFQLLVPLLPAQSSSSTIHPSDPPSHFSFPDSATLHSCSPPDLPPIAAKNPTYSSLPVPSSSHSYDDTCQQFTNLRPTLMIPPAINQILLGHHCLLHMIPFVDATHQNEMHWEFQEELNSLLGQALEGYPKEDITGIVSKYLEK</sequence>